<gene>
    <name evidence="1" type="ORF">FMOSSE_LOCUS5395</name>
</gene>
<keyword evidence="2" id="KW-1185">Reference proteome</keyword>
<reference evidence="1" key="1">
    <citation type="submission" date="2021-06" db="EMBL/GenBank/DDBJ databases">
        <authorList>
            <person name="Kallberg Y."/>
            <person name="Tangrot J."/>
            <person name="Rosling A."/>
        </authorList>
    </citation>
    <scope>NUCLEOTIDE SEQUENCE</scope>
    <source>
        <strain evidence="1">87-6 pot B 2015</strain>
    </source>
</reference>
<comment type="caution">
    <text evidence="1">The sequence shown here is derived from an EMBL/GenBank/DDBJ whole genome shotgun (WGS) entry which is preliminary data.</text>
</comment>
<organism evidence="1 2">
    <name type="scientific">Funneliformis mosseae</name>
    <name type="common">Endomycorrhizal fungus</name>
    <name type="synonym">Glomus mosseae</name>
    <dbReference type="NCBI Taxonomy" id="27381"/>
    <lineage>
        <taxon>Eukaryota</taxon>
        <taxon>Fungi</taxon>
        <taxon>Fungi incertae sedis</taxon>
        <taxon>Mucoromycota</taxon>
        <taxon>Glomeromycotina</taxon>
        <taxon>Glomeromycetes</taxon>
        <taxon>Glomerales</taxon>
        <taxon>Glomeraceae</taxon>
        <taxon>Funneliformis</taxon>
    </lineage>
</organism>
<name>A0A9N9AD45_FUNMO</name>
<evidence type="ECO:0000313" key="1">
    <source>
        <dbReference type="EMBL" id="CAG8528603.1"/>
    </source>
</evidence>
<evidence type="ECO:0000313" key="2">
    <source>
        <dbReference type="Proteomes" id="UP000789375"/>
    </source>
</evidence>
<proteinExistence type="predicted"/>
<dbReference type="Proteomes" id="UP000789375">
    <property type="component" value="Unassembled WGS sequence"/>
</dbReference>
<sequence length="168" mass="19515">MSQEFRYVAQRLLISKKTNILQANNSFWSPTSPTSSSSNNGKKRNILEVIKSTVHTFDKDIIEIGSSCSYKSSKHLRIDYEQYSTFLPIQRYLRHKDSYIYVATSKFKSLWCRHSSYIRAVAMSTVNVHAASPHAMFIGDFGLANVDQQLWIVCHLKRLRFYLGYCTW</sequence>
<protein>
    <submittedName>
        <fullName evidence="1">8996_t:CDS:1</fullName>
    </submittedName>
</protein>
<dbReference type="AlphaFoldDB" id="A0A9N9AD45"/>
<dbReference type="EMBL" id="CAJVPP010001015">
    <property type="protein sequence ID" value="CAG8528603.1"/>
    <property type="molecule type" value="Genomic_DNA"/>
</dbReference>
<accession>A0A9N9AD45</accession>